<organism evidence="3 4">
    <name type="scientific">Actinokineospora soli</name>
    <dbReference type="NCBI Taxonomy" id="1048753"/>
    <lineage>
        <taxon>Bacteria</taxon>
        <taxon>Bacillati</taxon>
        <taxon>Actinomycetota</taxon>
        <taxon>Actinomycetes</taxon>
        <taxon>Pseudonocardiales</taxon>
        <taxon>Pseudonocardiaceae</taxon>
        <taxon>Actinokineospora</taxon>
    </lineage>
</organism>
<accession>A0ABW2TKR9</accession>
<keyword evidence="4" id="KW-1185">Reference proteome</keyword>
<dbReference type="EMBL" id="JBHTEY010000004">
    <property type="protein sequence ID" value="MFC7614340.1"/>
    <property type="molecule type" value="Genomic_DNA"/>
</dbReference>
<evidence type="ECO:0000313" key="3">
    <source>
        <dbReference type="EMBL" id="MFC7614340.1"/>
    </source>
</evidence>
<evidence type="ECO:0000256" key="2">
    <source>
        <dbReference type="SAM" id="Phobius"/>
    </source>
</evidence>
<feature type="transmembrane region" description="Helical" evidence="2">
    <location>
        <begin position="27"/>
        <end position="44"/>
    </location>
</feature>
<keyword evidence="2" id="KW-1133">Transmembrane helix</keyword>
<dbReference type="Proteomes" id="UP001596512">
    <property type="component" value="Unassembled WGS sequence"/>
</dbReference>
<evidence type="ECO:0000256" key="1">
    <source>
        <dbReference type="SAM" id="MobiDB-lite"/>
    </source>
</evidence>
<protein>
    <submittedName>
        <fullName evidence="3">Uncharacterized protein</fullName>
    </submittedName>
</protein>
<comment type="caution">
    <text evidence="3">The sequence shown here is derived from an EMBL/GenBank/DDBJ whole genome shotgun (WGS) entry which is preliminary data.</text>
</comment>
<feature type="region of interest" description="Disordered" evidence="1">
    <location>
        <begin position="49"/>
        <end position="71"/>
    </location>
</feature>
<evidence type="ECO:0000313" key="4">
    <source>
        <dbReference type="Proteomes" id="UP001596512"/>
    </source>
</evidence>
<reference evidence="4" key="1">
    <citation type="journal article" date="2019" name="Int. J. Syst. Evol. Microbiol.">
        <title>The Global Catalogue of Microorganisms (GCM) 10K type strain sequencing project: providing services to taxonomists for standard genome sequencing and annotation.</title>
        <authorList>
            <consortium name="The Broad Institute Genomics Platform"/>
            <consortium name="The Broad Institute Genome Sequencing Center for Infectious Disease"/>
            <person name="Wu L."/>
            <person name="Ma J."/>
        </authorList>
    </citation>
    <scope>NUCLEOTIDE SEQUENCE [LARGE SCALE GENOMIC DNA]</scope>
    <source>
        <strain evidence="4">JCM 17695</strain>
    </source>
</reference>
<proteinExistence type="predicted"/>
<keyword evidence="2" id="KW-0472">Membrane</keyword>
<name>A0ABW2TKR9_9PSEU</name>
<gene>
    <name evidence="3" type="ORF">ACFQV2_13220</name>
</gene>
<sequence>MLVGLATNAASNTSRWPGPLDLLRTQPWWSLLVLAVAGLVLVVVTQPKSAAKTDEDLRGKRSRCWTTSAGR</sequence>
<keyword evidence="2" id="KW-0812">Transmembrane</keyword>